<reference evidence="3" key="1">
    <citation type="submission" date="2023-10" db="EMBL/GenBank/DDBJ databases">
        <title>Chromosome-level genome of the transformable northern wattle, Acacia crassicarpa.</title>
        <authorList>
            <person name="Massaro I."/>
            <person name="Sinha N.R."/>
            <person name="Poethig S."/>
            <person name="Leichty A.R."/>
        </authorList>
    </citation>
    <scope>NUCLEOTIDE SEQUENCE</scope>
    <source>
        <strain evidence="3">Acra3RX</strain>
        <tissue evidence="3">Leaf</tissue>
    </source>
</reference>
<dbReference type="Gene3D" id="1.10.287.110">
    <property type="entry name" value="DnaJ domain"/>
    <property type="match status" value="1"/>
</dbReference>
<feature type="compositionally biased region" description="Low complexity" evidence="1">
    <location>
        <begin position="169"/>
        <end position="186"/>
    </location>
</feature>
<evidence type="ECO:0000256" key="1">
    <source>
        <dbReference type="SAM" id="MobiDB-lite"/>
    </source>
</evidence>
<dbReference type="SUPFAM" id="SSF46565">
    <property type="entry name" value="Chaperone J-domain"/>
    <property type="match status" value="1"/>
</dbReference>
<evidence type="ECO:0000313" key="3">
    <source>
        <dbReference type="EMBL" id="KAK4266476.1"/>
    </source>
</evidence>
<dbReference type="SMART" id="SM00271">
    <property type="entry name" value="DnaJ"/>
    <property type="match status" value="1"/>
</dbReference>
<dbReference type="InterPro" id="IPR024593">
    <property type="entry name" value="DUF3444"/>
</dbReference>
<feature type="compositionally biased region" description="Acidic residues" evidence="1">
    <location>
        <begin position="301"/>
        <end position="311"/>
    </location>
</feature>
<dbReference type="InterPro" id="IPR001623">
    <property type="entry name" value="DnaJ_domain"/>
</dbReference>
<dbReference type="InterPro" id="IPR036869">
    <property type="entry name" value="J_dom_sf"/>
</dbReference>
<dbReference type="PANTHER" id="PTHR45089">
    <property type="entry name" value="DNAJ HEAT SHOCK AMINO-TERMINAL DOMAIN PROTEIN-RELATED"/>
    <property type="match status" value="1"/>
</dbReference>
<dbReference type="PRINTS" id="PR00625">
    <property type="entry name" value="JDOMAIN"/>
</dbReference>
<dbReference type="PANTHER" id="PTHR45089:SF24">
    <property type="entry name" value="DNAJ HEAT SHOCK N-TERMINAL DOMAIN-CONTAINING PROTEIN"/>
    <property type="match status" value="1"/>
</dbReference>
<evidence type="ECO:0000313" key="4">
    <source>
        <dbReference type="Proteomes" id="UP001293593"/>
    </source>
</evidence>
<feature type="compositionally biased region" description="Polar residues" evidence="1">
    <location>
        <begin position="255"/>
        <end position="275"/>
    </location>
</feature>
<gene>
    <name evidence="3" type="ORF">QN277_027389</name>
</gene>
<feature type="region of interest" description="Disordered" evidence="1">
    <location>
        <begin position="238"/>
        <end position="429"/>
    </location>
</feature>
<keyword evidence="4" id="KW-1185">Reference proteome</keyword>
<feature type="compositionally biased region" description="Basic and acidic residues" evidence="1">
    <location>
        <begin position="383"/>
        <end position="408"/>
    </location>
</feature>
<feature type="domain" description="J" evidence="2">
    <location>
        <begin position="67"/>
        <end position="131"/>
    </location>
</feature>
<name>A0AAE1JCE9_9FABA</name>
<dbReference type="Proteomes" id="UP001293593">
    <property type="component" value="Unassembled WGS sequence"/>
</dbReference>
<dbReference type="Pfam" id="PF11926">
    <property type="entry name" value="DUF3444"/>
    <property type="match status" value="1"/>
</dbReference>
<organism evidence="3 4">
    <name type="scientific">Acacia crassicarpa</name>
    <name type="common">northern wattle</name>
    <dbReference type="NCBI Taxonomy" id="499986"/>
    <lineage>
        <taxon>Eukaryota</taxon>
        <taxon>Viridiplantae</taxon>
        <taxon>Streptophyta</taxon>
        <taxon>Embryophyta</taxon>
        <taxon>Tracheophyta</taxon>
        <taxon>Spermatophyta</taxon>
        <taxon>Magnoliopsida</taxon>
        <taxon>eudicotyledons</taxon>
        <taxon>Gunneridae</taxon>
        <taxon>Pentapetalae</taxon>
        <taxon>rosids</taxon>
        <taxon>fabids</taxon>
        <taxon>Fabales</taxon>
        <taxon>Fabaceae</taxon>
        <taxon>Caesalpinioideae</taxon>
        <taxon>mimosoid clade</taxon>
        <taxon>Acacieae</taxon>
        <taxon>Acacia</taxon>
    </lineage>
</organism>
<feature type="region of interest" description="Disordered" evidence="1">
    <location>
        <begin position="165"/>
        <end position="191"/>
    </location>
</feature>
<protein>
    <recommendedName>
        <fullName evidence="2">J domain-containing protein</fullName>
    </recommendedName>
</protein>
<dbReference type="PROSITE" id="PS50076">
    <property type="entry name" value="DNAJ_2"/>
    <property type="match status" value="1"/>
</dbReference>
<comment type="caution">
    <text evidence="3">The sequence shown here is derived from an EMBL/GenBank/DDBJ whole genome shotgun (WGS) entry which is preliminary data.</text>
</comment>
<dbReference type="CDD" id="cd06257">
    <property type="entry name" value="DnaJ"/>
    <property type="match status" value="1"/>
</dbReference>
<proteinExistence type="predicted"/>
<sequence length="659" mass="74374">MDCNKEEALRAKVIAEKKMESKDFAGARKIALKAQQLYPDLENITQMLIICDVHCSAEQKLFGNEMDWYGILQIGQSADEAMIKKQYRKFALQLHPDKNKFSGAESAFKLIGEAQRVLLDRNKRSELDMKYRVHVNRTTRPYQRAQKFHTNVNAGVQNNVRANVSSMNPQKQQQQQQPRQSTQPGPNGSRPTFWTACPYCSSRYEFHFEAVNRSVSCHTCHRPFVAYVQGTSAAANSSRQAFGQQKDDLNHGVNVGSQGMNAGNVNSKPSAQKGPSVSDKLNKKRKRKKVEESSESVDSQDSNDSEDDMFVDSDGFPGEQYHPTDRRRSTRSKPQVVYNENGSDDDNDLLKPSTGVKGSGSCGAGEDKGETAKMNNCNGSAADLKDDQKEVKQKNNRYSEESVHKGNEESLNTRGKEANHSSKGTGEAAEAPTFFVLPDAEFSDFEMDKKEDSFANGQIWAIYDTIDGMPRFYALIRKVLSPGFKLRITWFEADPDDEDESNWVDKDLPVACGKYVLGNTEVTEDRLMFSHLILCEKISRNTFKVFPKKGETWALFKNWDIKWYTDVKAHEKYEFDFVEIVSDYVEGEGVSVAYLEKLKDFVSLFTRANKGGNDSFQIPSVELFRFSHRIPSFKMTGQERVGVPKGSFELDPASLPENL</sequence>
<dbReference type="AlphaFoldDB" id="A0AAE1JCE9"/>
<evidence type="ECO:0000259" key="2">
    <source>
        <dbReference type="PROSITE" id="PS50076"/>
    </source>
</evidence>
<dbReference type="Pfam" id="PF00226">
    <property type="entry name" value="DnaJ"/>
    <property type="match status" value="1"/>
</dbReference>
<accession>A0AAE1JCE9</accession>
<dbReference type="EMBL" id="JAWXYG010000008">
    <property type="protein sequence ID" value="KAK4266476.1"/>
    <property type="molecule type" value="Genomic_DNA"/>
</dbReference>